<dbReference type="InterPro" id="IPR001650">
    <property type="entry name" value="Helicase_C-like"/>
</dbReference>
<evidence type="ECO:0000313" key="8">
    <source>
        <dbReference type="EMBL" id="HJD53063.1"/>
    </source>
</evidence>
<evidence type="ECO:0000256" key="3">
    <source>
        <dbReference type="ARBA" id="ARBA00022806"/>
    </source>
</evidence>
<name>A0A9D2ZUE8_9BACT</name>
<dbReference type="SMART" id="SM00487">
    <property type="entry name" value="DEXDc"/>
    <property type="match status" value="1"/>
</dbReference>
<keyword evidence="1" id="KW-0547">Nucleotide-binding</keyword>
<dbReference type="InterPro" id="IPR044742">
    <property type="entry name" value="DEAD/DEAH_RhlB"/>
</dbReference>
<dbReference type="AlphaFoldDB" id="A0A9D2ZUE8"/>
<dbReference type="SMART" id="SM00490">
    <property type="entry name" value="HELICc"/>
    <property type="match status" value="1"/>
</dbReference>
<dbReference type="PROSITE" id="PS51194">
    <property type="entry name" value="HELICASE_CTER"/>
    <property type="match status" value="1"/>
</dbReference>
<keyword evidence="3 8" id="KW-0347">Helicase</keyword>
<dbReference type="CDD" id="cd18787">
    <property type="entry name" value="SF2_C_DEAD"/>
    <property type="match status" value="1"/>
</dbReference>
<dbReference type="InterPro" id="IPR014001">
    <property type="entry name" value="Helicase_ATP-bd"/>
</dbReference>
<reference evidence="8" key="1">
    <citation type="journal article" date="2021" name="PeerJ">
        <title>Extensive microbial diversity within the chicken gut microbiome revealed by metagenomics and culture.</title>
        <authorList>
            <person name="Gilroy R."/>
            <person name="Ravi A."/>
            <person name="Getino M."/>
            <person name="Pursley I."/>
            <person name="Horton D.L."/>
            <person name="Alikhan N.F."/>
            <person name="Baker D."/>
            <person name="Gharbi K."/>
            <person name="Hall N."/>
            <person name="Watson M."/>
            <person name="Adriaenssens E.M."/>
            <person name="Foster-Nyarko E."/>
            <person name="Jarju S."/>
            <person name="Secka A."/>
            <person name="Antonio M."/>
            <person name="Oren A."/>
            <person name="Chaudhuri R.R."/>
            <person name="La Ragione R."/>
            <person name="Hildebrand F."/>
            <person name="Pallen M.J."/>
        </authorList>
    </citation>
    <scope>NUCLEOTIDE SEQUENCE</scope>
    <source>
        <strain evidence="8">MalCec1-1739</strain>
    </source>
</reference>
<feature type="domain" description="Helicase C-terminal" evidence="7">
    <location>
        <begin position="214"/>
        <end position="331"/>
    </location>
</feature>
<reference evidence="8" key="2">
    <citation type="submission" date="2021-04" db="EMBL/GenBank/DDBJ databases">
        <authorList>
            <person name="Gilroy R."/>
        </authorList>
    </citation>
    <scope>NUCLEOTIDE SEQUENCE</scope>
    <source>
        <strain evidence="8">MalCec1-1739</strain>
    </source>
</reference>
<evidence type="ECO:0000313" key="9">
    <source>
        <dbReference type="Proteomes" id="UP000787625"/>
    </source>
</evidence>
<dbReference type="Pfam" id="PF00270">
    <property type="entry name" value="DEAD"/>
    <property type="match status" value="1"/>
</dbReference>
<accession>A0A9D2ZUE8</accession>
<dbReference type="Proteomes" id="UP000787625">
    <property type="component" value="Unassembled WGS sequence"/>
</dbReference>
<dbReference type="PANTHER" id="PTHR47959">
    <property type="entry name" value="ATP-DEPENDENT RNA HELICASE RHLE-RELATED"/>
    <property type="match status" value="1"/>
</dbReference>
<evidence type="ECO:0000256" key="5">
    <source>
        <dbReference type="ARBA" id="ARBA00038437"/>
    </source>
</evidence>
<dbReference type="SUPFAM" id="SSF52540">
    <property type="entry name" value="P-loop containing nucleoside triphosphate hydrolases"/>
    <property type="match status" value="1"/>
</dbReference>
<dbReference type="InterPro" id="IPR050079">
    <property type="entry name" value="DEAD_box_RNA_helicase"/>
</dbReference>
<dbReference type="EMBL" id="DWUP01000103">
    <property type="protein sequence ID" value="HJD53063.1"/>
    <property type="molecule type" value="Genomic_DNA"/>
</dbReference>
<dbReference type="InterPro" id="IPR027417">
    <property type="entry name" value="P-loop_NTPase"/>
</dbReference>
<dbReference type="Pfam" id="PF00271">
    <property type="entry name" value="Helicase_C"/>
    <property type="match status" value="1"/>
</dbReference>
<dbReference type="PANTHER" id="PTHR47959:SF1">
    <property type="entry name" value="ATP-DEPENDENT RNA HELICASE DBPA"/>
    <property type="match status" value="1"/>
</dbReference>
<dbReference type="CDD" id="cd00268">
    <property type="entry name" value="DEADc"/>
    <property type="match status" value="1"/>
</dbReference>
<evidence type="ECO:0000256" key="2">
    <source>
        <dbReference type="ARBA" id="ARBA00022801"/>
    </source>
</evidence>
<dbReference type="GO" id="GO:0003676">
    <property type="term" value="F:nucleic acid binding"/>
    <property type="evidence" value="ECO:0007669"/>
    <property type="project" value="InterPro"/>
</dbReference>
<dbReference type="GO" id="GO:0005829">
    <property type="term" value="C:cytosol"/>
    <property type="evidence" value="ECO:0007669"/>
    <property type="project" value="TreeGrafter"/>
</dbReference>
<keyword evidence="2" id="KW-0378">Hydrolase</keyword>
<evidence type="ECO:0000259" key="6">
    <source>
        <dbReference type="PROSITE" id="PS51192"/>
    </source>
</evidence>
<dbReference type="GO" id="GO:0005524">
    <property type="term" value="F:ATP binding"/>
    <property type="evidence" value="ECO:0007669"/>
    <property type="project" value="UniProtKB-KW"/>
</dbReference>
<evidence type="ECO:0000259" key="7">
    <source>
        <dbReference type="PROSITE" id="PS51194"/>
    </source>
</evidence>
<keyword evidence="4" id="KW-0067">ATP-binding</keyword>
<dbReference type="Gene3D" id="3.40.50.300">
    <property type="entry name" value="P-loop containing nucleotide triphosphate hydrolases"/>
    <property type="match status" value="2"/>
</dbReference>
<dbReference type="GO" id="GO:0016787">
    <property type="term" value="F:hydrolase activity"/>
    <property type="evidence" value="ECO:0007669"/>
    <property type="project" value="UniProtKB-KW"/>
</dbReference>
<feature type="domain" description="Helicase ATP-binding" evidence="6">
    <location>
        <begin position="24"/>
        <end position="189"/>
    </location>
</feature>
<comment type="similarity">
    <text evidence="5">Belongs to the DEAD box helicase family.</text>
</comment>
<proteinExistence type="inferred from homology"/>
<sequence length="331" mass="37669">MNLDLKQIIINLGIKELSPMQLEVRDQNPQKDLILLSPTGSGKTVAYMIQLLKAFSANDSCLVIVPSRELAIQTHDTFKRAKTGLKTACCYGGRPASDERHTLAENHDIIIGTPGRITDHINSGSIKPERITFLAIDEFDKALEMGFKEQIETIYKKLNNLRKKIFISATYSDYFKQYIKLDRQTDVIDYRDGSNMPHLTYHTVHSPETDKADTLMKLLHDLGDKQSIVFLNYRDAVERLSSILSDSRIYHVIYHGGMEQMDREKALSRFKGKSVYTMITTDLAARGLDIDGVDAIIHYHLPVNEETFLHRNGRSARWQAEGCVFLSLIHI</sequence>
<evidence type="ECO:0000256" key="4">
    <source>
        <dbReference type="ARBA" id="ARBA00022840"/>
    </source>
</evidence>
<comment type="caution">
    <text evidence="8">The sequence shown here is derived from an EMBL/GenBank/DDBJ whole genome shotgun (WGS) entry which is preliminary data.</text>
</comment>
<gene>
    <name evidence="8" type="ORF">IAA93_05005</name>
</gene>
<dbReference type="GO" id="GO:0003724">
    <property type="term" value="F:RNA helicase activity"/>
    <property type="evidence" value="ECO:0007669"/>
    <property type="project" value="TreeGrafter"/>
</dbReference>
<protein>
    <submittedName>
        <fullName evidence="8">DEAD/DEAH box helicase</fullName>
    </submittedName>
</protein>
<dbReference type="InterPro" id="IPR011545">
    <property type="entry name" value="DEAD/DEAH_box_helicase_dom"/>
</dbReference>
<organism evidence="8 9">
    <name type="scientific">Candidatus Avibacteroides avistercoris</name>
    <dbReference type="NCBI Taxonomy" id="2840690"/>
    <lineage>
        <taxon>Bacteria</taxon>
        <taxon>Pseudomonadati</taxon>
        <taxon>Bacteroidota</taxon>
        <taxon>Bacteroidia</taxon>
        <taxon>Bacteroidales</taxon>
        <taxon>Bacteroidaceae</taxon>
        <taxon>Bacteroidaceae incertae sedis</taxon>
        <taxon>Candidatus Avibacteroides</taxon>
    </lineage>
</organism>
<dbReference type="PROSITE" id="PS51192">
    <property type="entry name" value="HELICASE_ATP_BIND_1"/>
    <property type="match status" value="1"/>
</dbReference>
<evidence type="ECO:0000256" key="1">
    <source>
        <dbReference type="ARBA" id="ARBA00022741"/>
    </source>
</evidence>